<reference evidence="1 2" key="1">
    <citation type="journal article" date="2012" name="Genome Biol.">
        <title>Sequencing three crocodilian genomes to illuminate the evolution of archosaurs and amniotes.</title>
        <authorList>
            <person name="St John J.A."/>
            <person name="Braun E.L."/>
            <person name="Isberg S.R."/>
            <person name="Miles L.G."/>
            <person name="Chong A.Y."/>
            <person name="Gongora J."/>
            <person name="Dalzell P."/>
            <person name="Moran C."/>
            <person name="Bed'hom B."/>
            <person name="Abzhanov A."/>
            <person name="Burgess S.C."/>
            <person name="Cooksey A.M."/>
            <person name="Castoe T.A."/>
            <person name="Crawford N.G."/>
            <person name="Densmore L.D."/>
            <person name="Drew J.C."/>
            <person name="Edwards S.V."/>
            <person name="Faircloth B.C."/>
            <person name="Fujita M.K."/>
            <person name="Greenwold M.J."/>
            <person name="Hoffmann F.G."/>
            <person name="Howard J.M."/>
            <person name="Iguchi T."/>
            <person name="Janes D.E."/>
            <person name="Khan S.Y."/>
            <person name="Kohno S."/>
            <person name="de Koning A.J."/>
            <person name="Lance S.L."/>
            <person name="McCarthy F.M."/>
            <person name="McCormack J.E."/>
            <person name="Merchant M.E."/>
            <person name="Peterson D.G."/>
            <person name="Pollock D.D."/>
            <person name="Pourmand N."/>
            <person name="Raney B.J."/>
            <person name="Roessler K.A."/>
            <person name="Sanford J.R."/>
            <person name="Sawyer R.H."/>
            <person name="Schmidt C.J."/>
            <person name="Triplett E.W."/>
            <person name="Tuberville T.D."/>
            <person name="Venegas-Anaya M."/>
            <person name="Howard J.T."/>
            <person name="Jarvis E.D."/>
            <person name="Guillette L.J.Jr."/>
            <person name="Glenn T.C."/>
            <person name="Green R.E."/>
            <person name="Ray D.A."/>
        </authorList>
    </citation>
    <scope>NUCLEOTIDE SEQUENCE [LARGE SCALE GENOMIC DNA]</scope>
    <source>
        <strain evidence="1">KSC_2009_1</strain>
    </source>
</reference>
<evidence type="ECO:0000313" key="1">
    <source>
        <dbReference type="EMBL" id="KYO28027.1"/>
    </source>
</evidence>
<dbReference type="EMBL" id="AKHW03005050">
    <property type="protein sequence ID" value="KYO28027.1"/>
    <property type="molecule type" value="Genomic_DNA"/>
</dbReference>
<evidence type="ECO:0000313" key="2">
    <source>
        <dbReference type="Proteomes" id="UP000050525"/>
    </source>
</evidence>
<dbReference type="AlphaFoldDB" id="A0A151MU55"/>
<proteinExistence type="predicted"/>
<keyword evidence="2" id="KW-1185">Reference proteome</keyword>
<dbReference type="Proteomes" id="UP000050525">
    <property type="component" value="Unassembled WGS sequence"/>
</dbReference>
<gene>
    <name evidence="1" type="ORF">Y1Q_0014210</name>
</gene>
<accession>A0A151MU55</accession>
<protein>
    <submittedName>
        <fullName evidence="1">Uncharacterized protein</fullName>
    </submittedName>
</protein>
<sequence>MAPWWRREVLEAEAVTAGSVVVARPPAALSPLSLASAALFVSVFIRVSLPLPTIWVAPPLSSWHWVLRYKKLYLNHRMFLATTLSQEIESM</sequence>
<organism evidence="1 2">
    <name type="scientific">Alligator mississippiensis</name>
    <name type="common">American alligator</name>
    <dbReference type="NCBI Taxonomy" id="8496"/>
    <lineage>
        <taxon>Eukaryota</taxon>
        <taxon>Metazoa</taxon>
        <taxon>Chordata</taxon>
        <taxon>Craniata</taxon>
        <taxon>Vertebrata</taxon>
        <taxon>Euteleostomi</taxon>
        <taxon>Archelosauria</taxon>
        <taxon>Archosauria</taxon>
        <taxon>Crocodylia</taxon>
        <taxon>Alligatoridae</taxon>
        <taxon>Alligatorinae</taxon>
        <taxon>Alligator</taxon>
    </lineage>
</organism>
<comment type="caution">
    <text evidence="1">The sequence shown here is derived from an EMBL/GenBank/DDBJ whole genome shotgun (WGS) entry which is preliminary data.</text>
</comment>
<name>A0A151MU55_ALLMI</name>